<keyword evidence="5" id="KW-0496">Mitochondrion</keyword>
<dbReference type="AlphaFoldDB" id="A0A0J9XDC2"/>
<keyword evidence="7" id="KW-1185">Reference proteome</keyword>
<dbReference type="GO" id="GO:0032259">
    <property type="term" value="P:methylation"/>
    <property type="evidence" value="ECO:0007669"/>
    <property type="project" value="UniProtKB-KW"/>
</dbReference>
<comment type="pathway">
    <text evidence="5">Cofactor biosynthesis; ubiquinone biosynthesis.</text>
</comment>
<feature type="binding site" evidence="5">
    <location>
        <position position="134"/>
    </location>
    <ligand>
        <name>S-adenosyl-L-methionine</name>
        <dbReference type="ChEBI" id="CHEBI:59789"/>
    </ligand>
</feature>
<protein>
    <recommendedName>
        <fullName evidence="5">Ubiquinone biosynthesis O-methyltransferase, mitochondrial</fullName>
    </recommendedName>
    <alternativeName>
        <fullName evidence="5">3,4-dihydroxy-5-hexaprenylbenzoate methyltransferase</fullName>
    </alternativeName>
    <alternativeName>
        <fullName evidence="5">3-demethylubiquinol 3-O-methyltransferase</fullName>
    </alternativeName>
    <alternativeName>
        <fullName evidence="5">3-demethylubiquinone 3-O-methyltransferase</fullName>
    </alternativeName>
    <alternativeName>
        <fullName evidence="5">3-demethylubiquinone-6 3-O-methyltransferase</fullName>
    </alternativeName>
    <alternativeName>
        <fullName evidence="5">Hexaprenyldihydroxybenzoate methyltransferase</fullName>
    </alternativeName>
    <alternativeName>
        <fullName evidence="5">Polyprenyldihydroxybenzoate methyltransferase</fullName>
        <shortName evidence="5">DHHB methyltransferase</shortName>
        <shortName evidence="5">DHHB-MT</shortName>
        <shortName evidence="5">DHHB-MTase</shortName>
        <ecNumber evidence="5">2.1.1.-</ecNumber>
        <ecNumber evidence="5">2.1.1.114</ecNumber>
        <ecNumber evidence="5">2.1.1.64</ecNumber>
    </alternativeName>
</protein>
<dbReference type="PANTHER" id="PTHR43464">
    <property type="entry name" value="METHYLTRANSFERASE"/>
    <property type="match status" value="1"/>
</dbReference>
<dbReference type="UniPathway" id="UPA00232"/>
<dbReference type="EC" id="2.1.1.64" evidence="5"/>
<keyword evidence="3 5" id="KW-0831">Ubiquinone biosynthesis</keyword>
<keyword evidence="5" id="KW-0479">Metal-binding</keyword>
<dbReference type="OrthoDB" id="3265906at2759"/>
<comment type="catalytic activity">
    <reaction evidence="5">
        <text>a 3,4-dihydroxy-5-(all-trans-polyprenyl)benzoate + S-adenosyl-L-methionine = a 4-hydroxy-3-methoxy-5-(all-trans-polyprenyl)benzoate + S-adenosyl-L-homocysteine + H(+)</text>
        <dbReference type="Rhea" id="RHEA:44452"/>
        <dbReference type="Rhea" id="RHEA-COMP:10930"/>
        <dbReference type="Rhea" id="RHEA-COMP:10931"/>
        <dbReference type="ChEBI" id="CHEBI:15378"/>
        <dbReference type="ChEBI" id="CHEBI:57856"/>
        <dbReference type="ChEBI" id="CHEBI:59789"/>
        <dbReference type="ChEBI" id="CHEBI:64694"/>
        <dbReference type="ChEBI" id="CHEBI:84443"/>
        <dbReference type="EC" id="2.1.1.114"/>
    </reaction>
</comment>
<keyword evidence="2 5" id="KW-0808">Transferase</keyword>
<dbReference type="STRING" id="1173061.A0A0J9XDC2"/>
<evidence type="ECO:0000256" key="2">
    <source>
        <dbReference type="ARBA" id="ARBA00022679"/>
    </source>
</evidence>
<dbReference type="NCBIfam" id="TIGR01983">
    <property type="entry name" value="UbiG"/>
    <property type="match status" value="1"/>
</dbReference>
<name>A0A0J9XDC2_GEOCN</name>
<sequence>MFARPLIRLPAVRAFSISATCRHSGPTTGASSDELAHFAELAETWWDVGGSQRILHKMNLLRMDFIHQTLRNNWKTLPNSNFKKSATDDGFLVPGFSLDLFPRDSEIRRKSQQRAEQELQQLYSSAKLEVLDVGCGGGILSECLARQPYTNRVRGIDLSPDVLEAAQAHRKTDPILVKKLDYRLIELEKLKENKEQYDIITMFEMLEHVPYPSEVLKEALSLLKPGGLLFLSTINRTFVSYFTTIFMGEDVLKVVPKGTHTYSKYINESELRAWFEKRTDCDVLASEGCLYIPGVGWKAGGPVQMGNYLMSVRKRVN</sequence>
<dbReference type="Gene3D" id="3.40.50.150">
    <property type="entry name" value="Vaccinia Virus protein VP39"/>
    <property type="match status" value="1"/>
</dbReference>
<feature type="binding site" evidence="5">
    <location>
        <position position="208"/>
    </location>
    <ligand>
        <name>Mg(2+)</name>
        <dbReference type="ChEBI" id="CHEBI:18420"/>
    </ligand>
</feature>
<comment type="catalytic activity">
    <reaction evidence="5">
        <text>a 3-demethylubiquinol + S-adenosyl-L-methionine = a ubiquinol + S-adenosyl-L-homocysteine + H(+)</text>
        <dbReference type="Rhea" id="RHEA:44380"/>
        <dbReference type="Rhea" id="RHEA-COMP:9566"/>
        <dbReference type="Rhea" id="RHEA-COMP:10914"/>
        <dbReference type="ChEBI" id="CHEBI:15378"/>
        <dbReference type="ChEBI" id="CHEBI:17976"/>
        <dbReference type="ChEBI" id="CHEBI:57856"/>
        <dbReference type="ChEBI" id="CHEBI:59789"/>
        <dbReference type="ChEBI" id="CHEBI:84422"/>
        <dbReference type="EC" id="2.1.1.64"/>
    </reaction>
</comment>
<comment type="caution">
    <text evidence="6">The sequence shown here is derived from an EMBL/GenBank/DDBJ whole genome shotgun (WGS) entry which is preliminary data.</text>
</comment>
<comment type="function">
    <text evidence="5">O-methyltransferase required for two non-consecutive steps during ubiquinone biosynthesis. Catalyzes the 2 O-methylation of 3,4-dihydroxy-5-(all-trans-polyprenyl)benzoic acid into 4-hydroxy-3-methoxy-5-(all-trans-polyprenyl)benzoic acid. Also catalyzes the last step of ubiquinone biosynthesis by mediating methylation of 3-demethylubiquinone into ubiquinone. Also able to mediate the methylation of 3-demethylubiquinol into ubiquinol.</text>
</comment>
<dbReference type="EC" id="2.1.1.-" evidence="5"/>
<keyword evidence="5" id="KW-0999">Mitochondrion inner membrane</keyword>
<organism evidence="6 7">
    <name type="scientific">Geotrichum candidum</name>
    <name type="common">Oospora lactis</name>
    <name type="synonym">Dipodascus geotrichum</name>
    <dbReference type="NCBI Taxonomy" id="1173061"/>
    <lineage>
        <taxon>Eukaryota</taxon>
        <taxon>Fungi</taxon>
        <taxon>Dikarya</taxon>
        <taxon>Ascomycota</taxon>
        <taxon>Saccharomycotina</taxon>
        <taxon>Dipodascomycetes</taxon>
        <taxon>Dipodascales</taxon>
        <taxon>Dipodascaceae</taxon>
        <taxon>Geotrichum</taxon>
    </lineage>
</organism>
<reference evidence="6" key="1">
    <citation type="submission" date="2014-03" db="EMBL/GenBank/DDBJ databases">
        <authorList>
            <person name="Casaregola S."/>
        </authorList>
    </citation>
    <scope>NUCLEOTIDE SEQUENCE [LARGE SCALE GENOMIC DNA]</scope>
    <source>
        <strain evidence="6">CLIB 918</strain>
    </source>
</reference>
<dbReference type="GO" id="GO:0010420">
    <property type="term" value="F:polyprenyldihydroxybenzoate methyltransferase activity"/>
    <property type="evidence" value="ECO:0007669"/>
    <property type="project" value="UniProtKB-UniRule"/>
</dbReference>
<feature type="binding site" evidence="5">
    <location>
        <position position="62"/>
    </location>
    <ligand>
        <name>S-adenosyl-L-methionine</name>
        <dbReference type="ChEBI" id="CHEBI:59789"/>
    </ligand>
</feature>
<feature type="binding site" evidence="5">
    <location>
        <position position="203"/>
    </location>
    <ligand>
        <name>S-adenosyl-L-methionine</name>
        <dbReference type="ChEBI" id="CHEBI:59789"/>
    </ligand>
</feature>
<feature type="binding site" evidence="5">
    <location>
        <position position="207"/>
    </location>
    <ligand>
        <name>Mg(2+)</name>
        <dbReference type="ChEBI" id="CHEBI:18420"/>
    </ligand>
</feature>
<dbReference type="PANTHER" id="PTHR43464:SF19">
    <property type="entry name" value="UBIQUINONE BIOSYNTHESIS O-METHYLTRANSFERASE, MITOCHONDRIAL"/>
    <property type="match status" value="1"/>
</dbReference>
<dbReference type="InterPro" id="IPR010233">
    <property type="entry name" value="UbiG_MeTrfase"/>
</dbReference>
<keyword evidence="1 5" id="KW-0489">Methyltransferase</keyword>
<dbReference type="EC" id="2.1.1.114" evidence="5"/>
<feature type="binding site" evidence="5">
    <location>
        <position position="204"/>
    </location>
    <ligand>
        <name>Mg(2+)</name>
        <dbReference type="ChEBI" id="CHEBI:18420"/>
    </ligand>
</feature>
<comment type="cofactor">
    <cofactor evidence="5">
        <name>Mg(2+)</name>
        <dbReference type="ChEBI" id="CHEBI:18420"/>
    </cofactor>
</comment>
<dbReference type="Pfam" id="PF13489">
    <property type="entry name" value="Methyltransf_23"/>
    <property type="match status" value="1"/>
</dbReference>
<dbReference type="SUPFAM" id="SSF53335">
    <property type="entry name" value="S-adenosyl-L-methionine-dependent methyltransferases"/>
    <property type="match status" value="1"/>
</dbReference>
<feature type="binding site" evidence="5">
    <location>
        <position position="157"/>
    </location>
    <ligand>
        <name>S-adenosyl-L-methionine</name>
        <dbReference type="ChEBI" id="CHEBI:59789"/>
    </ligand>
</feature>
<evidence type="ECO:0000256" key="3">
    <source>
        <dbReference type="ARBA" id="ARBA00022688"/>
    </source>
</evidence>
<evidence type="ECO:0000313" key="7">
    <source>
        <dbReference type="Proteomes" id="UP000242525"/>
    </source>
</evidence>
<evidence type="ECO:0000256" key="5">
    <source>
        <dbReference type="HAMAP-Rule" id="MF_03190"/>
    </source>
</evidence>
<dbReference type="Proteomes" id="UP000242525">
    <property type="component" value="Unassembled WGS sequence"/>
</dbReference>
<proteinExistence type="inferred from homology"/>
<accession>A0A0J9XDC2</accession>
<keyword evidence="4 5" id="KW-0949">S-adenosyl-L-methionine</keyword>
<comment type="subcellular location">
    <subcellularLocation>
        <location evidence="5">Mitochondrion inner membrane</location>
        <topology evidence="5">Peripheral membrane protein</topology>
        <orientation evidence="5">Matrix side</orientation>
    </subcellularLocation>
</comment>
<comment type="catalytic activity">
    <reaction evidence="5">
        <text>a 3-demethylubiquinone + S-adenosyl-L-methionine = a ubiquinone + S-adenosyl-L-homocysteine</text>
        <dbReference type="Rhea" id="RHEA:81215"/>
        <dbReference type="Rhea" id="RHEA-COMP:9565"/>
        <dbReference type="Rhea" id="RHEA-COMP:19654"/>
        <dbReference type="ChEBI" id="CHEBI:16389"/>
        <dbReference type="ChEBI" id="CHEBI:57856"/>
        <dbReference type="ChEBI" id="CHEBI:59789"/>
        <dbReference type="ChEBI" id="CHEBI:231825"/>
    </reaction>
</comment>
<evidence type="ECO:0000313" key="6">
    <source>
        <dbReference type="EMBL" id="CDO55245.1"/>
    </source>
</evidence>
<dbReference type="InterPro" id="IPR029063">
    <property type="entry name" value="SAM-dependent_MTases_sf"/>
</dbReference>
<dbReference type="GO" id="GO:0061542">
    <property type="term" value="F:3-demethylubiquinol 3-O-methyltransferase activity"/>
    <property type="evidence" value="ECO:0007669"/>
    <property type="project" value="UniProtKB-UniRule"/>
</dbReference>
<keyword evidence="5" id="KW-0472">Membrane</keyword>
<dbReference type="HAMAP" id="MF_00472">
    <property type="entry name" value="UbiG"/>
    <property type="match status" value="1"/>
</dbReference>
<evidence type="ECO:0000256" key="4">
    <source>
        <dbReference type="ARBA" id="ARBA00022691"/>
    </source>
</evidence>
<dbReference type="GO" id="GO:0046872">
    <property type="term" value="F:metal ion binding"/>
    <property type="evidence" value="ECO:0007669"/>
    <property type="project" value="UniProtKB-KW"/>
</dbReference>
<keyword evidence="5" id="KW-0460">Magnesium</keyword>
<dbReference type="EMBL" id="CCBN010000010">
    <property type="protein sequence ID" value="CDO55245.1"/>
    <property type="molecule type" value="Genomic_DNA"/>
</dbReference>
<comment type="similarity">
    <text evidence="5">Belongs to the class I-like SAM-binding methyltransferase superfamily. UbiG/COQ3 family.</text>
</comment>
<dbReference type="GO" id="GO:0031314">
    <property type="term" value="C:extrinsic component of mitochondrial inner membrane"/>
    <property type="evidence" value="ECO:0007669"/>
    <property type="project" value="UniProtKB-UniRule"/>
</dbReference>
<evidence type="ECO:0000256" key="1">
    <source>
        <dbReference type="ARBA" id="ARBA00022603"/>
    </source>
</evidence>
<comment type="subunit">
    <text evidence="5">Component of a multi-subunit COQ enzyme complex, composed of at least COQ3, COQ4, COQ5, COQ6, COQ7 and COQ9.</text>
</comment>
<dbReference type="GO" id="GO:0120537">
    <property type="term" value="F:3-demethylubiquinone 3-O-methyltransferase activity"/>
    <property type="evidence" value="ECO:0007669"/>
    <property type="project" value="RHEA"/>
</dbReference>
<dbReference type="CDD" id="cd02440">
    <property type="entry name" value="AdoMet_MTases"/>
    <property type="match status" value="1"/>
</dbReference>
<gene>
    <name evidence="5" type="primary">COQ3</name>
    <name evidence="6" type="ORF">BN980_GECA10s02166g</name>
</gene>